<protein>
    <submittedName>
        <fullName evidence="2">Uncharacterized protein</fullName>
    </submittedName>
</protein>
<name>A0AC34RTL6_9BILA</name>
<accession>A0AC34RTL6</accession>
<proteinExistence type="predicted"/>
<sequence length="154" mass="16732">MAVLGLSPHNLCRIIMLFLGLLMIFLNFVLAAAALAKINSAKSNLHEMAVLGMSAHDLCRMVMLVLGLIMVFLNFVLAAAALAKINSTRGTLKAEMAAKPYNEWGPLDWAQYVSEFFAFILIFITFCILCGQVHSSAQVKGCIKDYIAGTGCTL</sequence>
<evidence type="ECO:0000313" key="1">
    <source>
        <dbReference type="Proteomes" id="UP000887576"/>
    </source>
</evidence>
<reference evidence="2" key="1">
    <citation type="submission" date="2022-11" db="UniProtKB">
        <authorList>
            <consortium name="WormBaseParasite"/>
        </authorList>
    </citation>
    <scope>IDENTIFICATION</scope>
</reference>
<dbReference type="WBParaSite" id="JU765_v2.g9997.t1">
    <property type="protein sequence ID" value="JU765_v2.g9997.t1"/>
    <property type="gene ID" value="JU765_v2.g9997"/>
</dbReference>
<organism evidence="1 2">
    <name type="scientific">Panagrolaimus sp. JU765</name>
    <dbReference type="NCBI Taxonomy" id="591449"/>
    <lineage>
        <taxon>Eukaryota</taxon>
        <taxon>Metazoa</taxon>
        <taxon>Ecdysozoa</taxon>
        <taxon>Nematoda</taxon>
        <taxon>Chromadorea</taxon>
        <taxon>Rhabditida</taxon>
        <taxon>Tylenchina</taxon>
        <taxon>Panagrolaimomorpha</taxon>
        <taxon>Panagrolaimoidea</taxon>
        <taxon>Panagrolaimidae</taxon>
        <taxon>Panagrolaimus</taxon>
    </lineage>
</organism>
<dbReference type="Proteomes" id="UP000887576">
    <property type="component" value="Unplaced"/>
</dbReference>
<evidence type="ECO:0000313" key="2">
    <source>
        <dbReference type="WBParaSite" id="JU765_v2.g9997.t1"/>
    </source>
</evidence>